<keyword evidence="1" id="KW-1133">Transmembrane helix</keyword>
<keyword evidence="3" id="KW-1185">Reference proteome</keyword>
<evidence type="ECO:0000256" key="1">
    <source>
        <dbReference type="SAM" id="Phobius"/>
    </source>
</evidence>
<feature type="transmembrane region" description="Helical" evidence="1">
    <location>
        <begin position="36"/>
        <end position="54"/>
    </location>
</feature>
<reference evidence="3" key="1">
    <citation type="submission" date="2017-05" db="EMBL/GenBank/DDBJ databases">
        <authorList>
            <person name="Lin X."/>
        </authorList>
    </citation>
    <scope>NUCLEOTIDE SEQUENCE [LARGE SCALE GENOMIC DNA]</scope>
    <source>
        <strain evidence="3">JLT2012</strain>
    </source>
</reference>
<evidence type="ECO:0000313" key="3">
    <source>
        <dbReference type="Proteomes" id="UP000198462"/>
    </source>
</evidence>
<dbReference type="InterPro" id="IPR021279">
    <property type="entry name" value="DUF2721"/>
</dbReference>
<sequence>MGIPVVSPILGSVAETTANVAARTADTASLAHTLELALAPAFLIVGIGSLLNVLTSRLGRVVDRARRIEAEFESYDERRRSIAAEELPYLERRTGLINTAIFCSVAAALCVALTVAILFVAPFVPPRLGTAVALLFVLAMILIVFGLVAFLLETRTAQKGLRARRTASALPPTGPRL</sequence>
<dbReference type="AlphaFoldDB" id="A0A219B792"/>
<dbReference type="Proteomes" id="UP000198462">
    <property type="component" value="Unassembled WGS sequence"/>
</dbReference>
<dbReference type="EMBL" id="NFZT01000001">
    <property type="protein sequence ID" value="OWV34262.1"/>
    <property type="molecule type" value="Genomic_DNA"/>
</dbReference>
<dbReference type="OrthoDB" id="5396182at2"/>
<feature type="transmembrane region" description="Helical" evidence="1">
    <location>
        <begin position="130"/>
        <end position="152"/>
    </location>
</feature>
<dbReference type="Pfam" id="PF11026">
    <property type="entry name" value="DUF2721"/>
    <property type="match status" value="1"/>
</dbReference>
<accession>A0A219B792</accession>
<evidence type="ECO:0008006" key="4">
    <source>
        <dbReference type="Google" id="ProtNLM"/>
    </source>
</evidence>
<keyword evidence="1" id="KW-0812">Transmembrane</keyword>
<keyword evidence="1" id="KW-0472">Membrane</keyword>
<gene>
    <name evidence="2" type="ORF">B5C34_12875</name>
</gene>
<organism evidence="2 3">
    <name type="scientific">Pacificimonas flava</name>
    <dbReference type="NCBI Taxonomy" id="1234595"/>
    <lineage>
        <taxon>Bacteria</taxon>
        <taxon>Pseudomonadati</taxon>
        <taxon>Pseudomonadota</taxon>
        <taxon>Alphaproteobacteria</taxon>
        <taxon>Sphingomonadales</taxon>
        <taxon>Sphingosinicellaceae</taxon>
        <taxon>Pacificimonas</taxon>
    </lineage>
</organism>
<comment type="caution">
    <text evidence="2">The sequence shown here is derived from an EMBL/GenBank/DDBJ whole genome shotgun (WGS) entry which is preliminary data.</text>
</comment>
<proteinExistence type="predicted"/>
<feature type="transmembrane region" description="Helical" evidence="1">
    <location>
        <begin position="100"/>
        <end position="124"/>
    </location>
</feature>
<evidence type="ECO:0000313" key="2">
    <source>
        <dbReference type="EMBL" id="OWV34262.1"/>
    </source>
</evidence>
<dbReference type="RefSeq" id="WP_088712964.1">
    <property type="nucleotide sequence ID" value="NZ_NFZT01000001.1"/>
</dbReference>
<name>A0A219B792_9SPHN</name>
<protein>
    <recommendedName>
        <fullName evidence="4">DUF2721 domain-containing protein</fullName>
    </recommendedName>
</protein>